<feature type="compositionally biased region" description="Basic and acidic residues" evidence="1">
    <location>
        <begin position="44"/>
        <end position="59"/>
    </location>
</feature>
<organism evidence="2 3">
    <name type="scientific">Paracoccus gahaiensis</name>
    <dbReference type="NCBI Taxonomy" id="1706839"/>
    <lineage>
        <taxon>Bacteria</taxon>
        <taxon>Pseudomonadati</taxon>
        <taxon>Pseudomonadota</taxon>
        <taxon>Alphaproteobacteria</taxon>
        <taxon>Rhodobacterales</taxon>
        <taxon>Paracoccaceae</taxon>
        <taxon>Paracoccus</taxon>
    </lineage>
</organism>
<feature type="compositionally biased region" description="Pro residues" evidence="1">
    <location>
        <begin position="32"/>
        <end position="43"/>
    </location>
</feature>
<dbReference type="EMBL" id="SUNI01000003">
    <property type="protein sequence ID" value="TJZ92830.1"/>
    <property type="molecule type" value="Genomic_DNA"/>
</dbReference>
<sequence>MRIRSLIPRPLSVYDRITRKDPVKARVALPAADPPDNPLIDPRPTPDRLRDGPSRRGHG</sequence>
<feature type="region of interest" description="Disordered" evidence="1">
    <location>
        <begin position="25"/>
        <end position="59"/>
    </location>
</feature>
<dbReference type="AlphaFoldDB" id="A0A4U0RE23"/>
<evidence type="ECO:0000313" key="3">
    <source>
        <dbReference type="Proteomes" id="UP000309747"/>
    </source>
</evidence>
<comment type="caution">
    <text evidence="2">The sequence shown here is derived from an EMBL/GenBank/DDBJ whole genome shotgun (WGS) entry which is preliminary data.</text>
</comment>
<name>A0A4U0RE23_9RHOB</name>
<accession>A0A4U0RE23</accession>
<protein>
    <submittedName>
        <fullName evidence="2">Uncharacterized protein</fullName>
    </submittedName>
</protein>
<proteinExistence type="predicted"/>
<reference evidence="2 3" key="1">
    <citation type="submission" date="2019-04" db="EMBL/GenBank/DDBJ databases">
        <authorList>
            <person name="Li J."/>
        </authorList>
    </citation>
    <scope>NUCLEOTIDE SEQUENCE [LARGE SCALE GENOMIC DNA]</scope>
    <source>
        <strain evidence="2 3">KCTC 42687</strain>
    </source>
</reference>
<keyword evidence="3" id="KW-1185">Reference proteome</keyword>
<evidence type="ECO:0000313" key="2">
    <source>
        <dbReference type="EMBL" id="TJZ92830.1"/>
    </source>
</evidence>
<dbReference type="Proteomes" id="UP000309747">
    <property type="component" value="Unassembled WGS sequence"/>
</dbReference>
<gene>
    <name evidence="2" type="ORF">FA743_04785</name>
</gene>
<evidence type="ECO:0000256" key="1">
    <source>
        <dbReference type="SAM" id="MobiDB-lite"/>
    </source>
</evidence>